<accession>K6UNY2</accession>
<feature type="region of interest" description="Disordered" evidence="1">
    <location>
        <begin position="52"/>
        <end position="77"/>
    </location>
</feature>
<proteinExistence type="predicted"/>
<protein>
    <submittedName>
        <fullName evidence="2">Uncharacterized protein</fullName>
    </submittedName>
</protein>
<reference evidence="2 3" key="1">
    <citation type="submission" date="2012-08" db="EMBL/GenBank/DDBJ databases">
        <title>Whole genome shotgun sequence of Austwickia chelonae NBRC 105200.</title>
        <authorList>
            <person name="Yoshida I."/>
            <person name="Hosoyama A."/>
            <person name="Tsuchikane K."/>
            <person name="Katsumata H."/>
            <person name="Ando Y."/>
            <person name="Ohji S."/>
            <person name="Hamada M."/>
            <person name="Tamura T."/>
            <person name="Yamazoe A."/>
            <person name="Yamazaki S."/>
            <person name="Fujita N."/>
        </authorList>
    </citation>
    <scope>NUCLEOTIDE SEQUENCE [LARGE SCALE GENOMIC DNA]</scope>
    <source>
        <strain evidence="2 3">NBRC 105200</strain>
    </source>
</reference>
<comment type="caution">
    <text evidence="2">The sequence shown here is derived from an EMBL/GenBank/DDBJ whole genome shotgun (WGS) entry which is preliminary data.</text>
</comment>
<evidence type="ECO:0000256" key="1">
    <source>
        <dbReference type="SAM" id="MobiDB-lite"/>
    </source>
</evidence>
<dbReference type="Proteomes" id="UP000008495">
    <property type="component" value="Unassembled WGS sequence"/>
</dbReference>
<gene>
    <name evidence="2" type="ORF">AUCHE_24_00040</name>
</gene>
<name>K6UNY2_9MICO</name>
<organism evidence="2 3">
    <name type="scientific">Austwickia chelonae NBRC 105200</name>
    <dbReference type="NCBI Taxonomy" id="1184607"/>
    <lineage>
        <taxon>Bacteria</taxon>
        <taxon>Bacillati</taxon>
        <taxon>Actinomycetota</taxon>
        <taxon>Actinomycetes</taxon>
        <taxon>Micrococcales</taxon>
        <taxon>Dermatophilaceae</taxon>
        <taxon>Austwickia</taxon>
    </lineage>
</organism>
<evidence type="ECO:0000313" key="3">
    <source>
        <dbReference type="Proteomes" id="UP000008495"/>
    </source>
</evidence>
<sequence>MTWKSLEGKNYGGQLIMGVTTITQDTQTTPVARRQLRHVELQGIDASRIISSLSGRNGRSWPTASQGNDSENVSNTQ</sequence>
<evidence type="ECO:0000313" key="2">
    <source>
        <dbReference type="EMBL" id="GAB79351.1"/>
    </source>
</evidence>
<dbReference type="EMBL" id="BAGZ01000024">
    <property type="protein sequence ID" value="GAB79351.1"/>
    <property type="molecule type" value="Genomic_DNA"/>
</dbReference>
<keyword evidence="3" id="KW-1185">Reference proteome</keyword>
<dbReference type="AlphaFoldDB" id="K6UNY2"/>